<reference evidence="4" key="1">
    <citation type="submission" date="2017-05" db="EMBL/GenBank/DDBJ databases">
        <authorList>
            <person name="Rodrigo-Torres L."/>
            <person name="Arahal R. D."/>
            <person name="Lucena T."/>
        </authorList>
    </citation>
    <scope>NUCLEOTIDE SEQUENCE [LARGE SCALE GENOMIC DNA]</scope>
    <source>
        <strain evidence="4">CECT 8649</strain>
    </source>
</reference>
<organism evidence="3 4">
    <name type="scientific">Pelagimonas phthalicica</name>
    <dbReference type="NCBI Taxonomy" id="1037362"/>
    <lineage>
        <taxon>Bacteria</taxon>
        <taxon>Pseudomonadati</taxon>
        <taxon>Pseudomonadota</taxon>
        <taxon>Alphaproteobacteria</taxon>
        <taxon>Rhodobacterales</taxon>
        <taxon>Roseobacteraceae</taxon>
        <taxon>Pelagimonas</taxon>
    </lineage>
</organism>
<name>A0A238JBF4_9RHOB</name>
<dbReference type="InterPro" id="IPR002545">
    <property type="entry name" value="CheW-lke_dom"/>
</dbReference>
<sequence>MHNFALADMETEADPETEDQPPTVLTFSIGSQLFAVDVHCVREILDMTEIGALPNAPHDVLGMIDLRGQGIAIVDLAGKIGAHLQDPSAARIIVFEFSAHTGSEETTSLGIMADRVLRVQEIDAAQIEPVPDTMSGWNCDVAEGMLRSDEGIAMLLRIQDILAGSQPRGPFDFSDR</sequence>
<protein>
    <submittedName>
        <fullName evidence="3">Chemotaxis protein CheW</fullName>
    </submittedName>
</protein>
<dbReference type="PANTHER" id="PTHR22617">
    <property type="entry name" value="CHEMOTAXIS SENSOR HISTIDINE KINASE-RELATED"/>
    <property type="match status" value="1"/>
</dbReference>
<dbReference type="GO" id="GO:0005829">
    <property type="term" value="C:cytosol"/>
    <property type="evidence" value="ECO:0007669"/>
    <property type="project" value="TreeGrafter"/>
</dbReference>
<dbReference type="PROSITE" id="PS50851">
    <property type="entry name" value="CHEW"/>
    <property type="match status" value="1"/>
</dbReference>
<dbReference type="PANTHER" id="PTHR22617:SF23">
    <property type="entry name" value="CHEMOTAXIS PROTEIN CHEW"/>
    <property type="match status" value="1"/>
</dbReference>
<dbReference type="AlphaFoldDB" id="A0A238JBF4"/>
<feature type="domain" description="CheW-like" evidence="2">
    <location>
        <begin position="21"/>
        <end position="167"/>
    </location>
</feature>
<feature type="region of interest" description="Disordered" evidence="1">
    <location>
        <begin position="1"/>
        <end position="20"/>
    </location>
</feature>
<keyword evidence="4" id="KW-1185">Reference proteome</keyword>
<evidence type="ECO:0000313" key="4">
    <source>
        <dbReference type="Proteomes" id="UP000225972"/>
    </source>
</evidence>
<feature type="compositionally biased region" description="Acidic residues" evidence="1">
    <location>
        <begin position="9"/>
        <end position="19"/>
    </location>
</feature>
<dbReference type="SUPFAM" id="SSF50341">
    <property type="entry name" value="CheW-like"/>
    <property type="match status" value="1"/>
</dbReference>
<dbReference type="Pfam" id="PF01584">
    <property type="entry name" value="CheW"/>
    <property type="match status" value="1"/>
</dbReference>
<evidence type="ECO:0000256" key="1">
    <source>
        <dbReference type="SAM" id="MobiDB-lite"/>
    </source>
</evidence>
<dbReference type="GO" id="GO:0006935">
    <property type="term" value="P:chemotaxis"/>
    <property type="evidence" value="ECO:0007669"/>
    <property type="project" value="InterPro"/>
</dbReference>
<accession>A0A238JBF4</accession>
<dbReference type="EMBL" id="FXXP01000001">
    <property type="protein sequence ID" value="SMX27487.1"/>
    <property type="molecule type" value="Genomic_DNA"/>
</dbReference>
<evidence type="ECO:0000259" key="2">
    <source>
        <dbReference type="PROSITE" id="PS50851"/>
    </source>
</evidence>
<dbReference type="GO" id="GO:0007165">
    <property type="term" value="P:signal transduction"/>
    <property type="evidence" value="ECO:0007669"/>
    <property type="project" value="InterPro"/>
</dbReference>
<evidence type="ECO:0000313" key="3">
    <source>
        <dbReference type="EMBL" id="SMX27487.1"/>
    </source>
</evidence>
<dbReference type="InterPro" id="IPR036061">
    <property type="entry name" value="CheW-like_dom_sf"/>
</dbReference>
<dbReference type="Proteomes" id="UP000225972">
    <property type="component" value="Unassembled WGS sequence"/>
</dbReference>
<proteinExistence type="predicted"/>
<dbReference type="Gene3D" id="2.30.30.40">
    <property type="entry name" value="SH3 Domains"/>
    <property type="match status" value="1"/>
</dbReference>
<dbReference type="Gene3D" id="2.40.50.180">
    <property type="entry name" value="CheA-289, Domain 4"/>
    <property type="match status" value="1"/>
</dbReference>
<gene>
    <name evidence="3" type="primary">cheW_2</name>
    <name evidence="3" type="ORF">TRP8649_01592</name>
</gene>
<dbReference type="InterPro" id="IPR039315">
    <property type="entry name" value="CheW"/>
</dbReference>
<dbReference type="SMART" id="SM00260">
    <property type="entry name" value="CheW"/>
    <property type="match status" value="1"/>
</dbReference>